<keyword evidence="3" id="KW-1185">Reference proteome</keyword>
<reference evidence="3" key="1">
    <citation type="submission" date="2016-11" db="EMBL/GenBank/DDBJ databases">
        <title>Dehalogenimonas formicexedens sp. nov., a chlorinated alkane respiring bacterium isolated from contaminated groundwater.</title>
        <authorList>
            <person name="Key T.A."/>
            <person name="Bowman K.S."/>
            <person name="Lee I."/>
            <person name="Chun J."/>
            <person name="Albuquerque L."/>
            <person name="da Costa M.S."/>
            <person name="Rainey F.A."/>
            <person name="Moe W.M."/>
        </authorList>
    </citation>
    <scope>NUCLEOTIDE SEQUENCE [LARGE SCALE GENOMIC DNA]</scope>
    <source>
        <strain evidence="3">NSZ-14</strain>
    </source>
</reference>
<dbReference type="InterPro" id="IPR009003">
    <property type="entry name" value="Peptidase_S1_PA"/>
</dbReference>
<proteinExistence type="predicted"/>
<accession>A0A1P8F8P7</accession>
<dbReference type="AlphaFoldDB" id="A0A1P8F8P7"/>
<dbReference type="SUPFAM" id="SSF50494">
    <property type="entry name" value="Trypsin-like serine proteases"/>
    <property type="match status" value="1"/>
</dbReference>
<dbReference type="Pfam" id="PF13365">
    <property type="entry name" value="Trypsin_2"/>
    <property type="match status" value="1"/>
</dbReference>
<dbReference type="EMBL" id="CP018258">
    <property type="protein sequence ID" value="APV44851.1"/>
    <property type="molecule type" value="Genomic_DNA"/>
</dbReference>
<dbReference type="Proteomes" id="UP000185934">
    <property type="component" value="Chromosome"/>
</dbReference>
<evidence type="ECO:0000313" key="2">
    <source>
        <dbReference type="EMBL" id="APV44851.1"/>
    </source>
</evidence>
<dbReference type="OrthoDB" id="161400at2"/>
<name>A0A1P8F8P7_9CHLR</name>
<dbReference type="GO" id="GO:0006508">
    <property type="term" value="P:proteolysis"/>
    <property type="evidence" value="ECO:0007669"/>
    <property type="project" value="InterPro"/>
</dbReference>
<dbReference type="InterPro" id="IPR001940">
    <property type="entry name" value="Peptidase_S1C"/>
</dbReference>
<dbReference type="PANTHER" id="PTHR22939">
    <property type="entry name" value="SERINE PROTEASE FAMILY S1C HTRA-RELATED"/>
    <property type="match status" value="1"/>
</dbReference>
<dbReference type="KEGG" id="dfo:Dform_01529"/>
<dbReference type="PANTHER" id="PTHR22939:SF129">
    <property type="entry name" value="SERINE PROTEASE HTRA2, MITOCHONDRIAL"/>
    <property type="match status" value="1"/>
</dbReference>
<protein>
    <submittedName>
        <fullName evidence="2">Trypsin-like peptidase domain-containing protein</fullName>
    </submittedName>
</protein>
<dbReference type="GO" id="GO:0004252">
    <property type="term" value="F:serine-type endopeptidase activity"/>
    <property type="evidence" value="ECO:0007669"/>
    <property type="project" value="InterPro"/>
</dbReference>
<feature type="signal peptide" evidence="1">
    <location>
        <begin position="1"/>
        <end position="23"/>
    </location>
</feature>
<dbReference type="Gene3D" id="2.40.10.120">
    <property type="match status" value="1"/>
</dbReference>
<evidence type="ECO:0000313" key="3">
    <source>
        <dbReference type="Proteomes" id="UP000185934"/>
    </source>
</evidence>
<dbReference type="STRING" id="1839801.Dform_01529"/>
<organism evidence="2 3">
    <name type="scientific">Dehalogenimonas formicexedens</name>
    <dbReference type="NCBI Taxonomy" id="1839801"/>
    <lineage>
        <taxon>Bacteria</taxon>
        <taxon>Bacillati</taxon>
        <taxon>Chloroflexota</taxon>
        <taxon>Dehalococcoidia</taxon>
        <taxon>Dehalococcoidales</taxon>
        <taxon>Dehalococcoidaceae</taxon>
        <taxon>Dehalogenimonas</taxon>
    </lineage>
</organism>
<dbReference type="PROSITE" id="PS51257">
    <property type="entry name" value="PROKAR_LIPOPROTEIN"/>
    <property type="match status" value="1"/>
</dbReference>
<dbReference type="RefSeq" id="WP_083635408.1">
    <property type="nucleotide sequence ID" value="NZ_CP018258.1"/>
</dbReference>
<sequence>MKKIWMPAIVALMLVSAVFSVTSCSSGTTGAQGPAGPAGLSISSASVNAGGHLIITMSNGQTIDAGSVVGPTGASTGSVGDSFAGVIALVEPKIVRIDCTVAGGLDSGSGTIIDARGYILTNAHVVAGATAIKVTLKDGTILAATTVAADTVQDMAIIKLTSTRTDFPVMTLGTMSDFTVGDEVVAGGFPLGTQLPGPATFSQGMVSAMRTYDNANWIQIDVPINPGNSGGCLFTQSGRMIGIPSAGIDPGQDFEMINLAIPINLITAYISANVPK</sequence>
<keyword evidence="1" id="KW-0732">Signal</keyword>
<dbReference type="PRINTS" id="PR00834">
    <property type="entry name" value="PROTEASES2C"/>
</dbReference>
<feature type="chain" id="PRO_5013066152" evidence="1">
    <location>
        <begin position="24"/>
        <end position="276"/>
    </location>
</feature>
<gene>
    <name evidence="2" type="ORF">Dform_01529</name>
</gene>
<evidence type="ECO:0000256" key="1">
    <source>
        <dbReference type="SAM" id="SignalP"/>
    </source>
</evidence>